<sequence length="81" mass="9663">MNDKNIFKELLETLDKEIINDLLDEYDYKSLDESNIILNSYIDSYLLNNNDYLIEDLTVNTSNLLNSFNELTLIKRKKKRK</sequence>
<dbReference type="EMBL" id="LVKB01000030">
    <property type="protein sequence ID" value="ORD97283.1"/>
    <property type="molecule type" value="Genomic_DNA"/>
</dbReference>
<evidence type="ECO:0000313" key="1">
    <source>
        <dbReference type="EMBL" id="ORD97283.1"/>
    </source>
</evidence>
<organism evidence="2 4">
    <name type="scientific">Hepatospora eriocheir</name>
    <dbReference type="NCBI Taxonomy" id="1081669"/>
    <lineage>
        <taxon>Eukaryota</taxon>
        <taxon>Fungi</taxon>
        <taxon>Fungi incertae sedis</taxon>
        <taxon>Microsporidia</taxon>
        <taxon>Hepatosporidae</taxon>
        <taxon>Hepatospora</taxon>
    </lineage>
</organism>
<dbReference type="Proteomes" id="UP000192501">
    <property type="component" value="Unassembled WGS sequence"/>
</dbReference>
<dbReference type="AlphaFoldDB" id="A0A1X0QER6"/>
<keyword evidence="3" id="KW-1185">Reference proteome</keyword>
<dbReference type="VEuPathDB" id="MicrosporidiaDB:HERIO_845"/>
<dbReference type="EMBL" id="LTAI01000860">
    <property type="protein sequence ID" value="ORD98260.1"/>
    <property type="molecule type" value="Genomic_DNA"/>
</dbReference>
<evidence type="ECO:0000313" key="2">
    <source>
        <dbReference type="EMBL" id="ORD98260.1"/>
    </source>
</evidence>
<protein>
    <submittedName>
        <fullName evidence="2">Uncharacterized protein</fullName>
    </submittedName>
</protein>
<gene>
    <name evidence="2" type="ORF">A0H76_27</name>
    <name evidence="1" type="ORF">HERIO_845</name>
</gene>
<dbReference type="Proteomes" id="UP000192356">
    <property type="component" value="Unassembled WGS sequence"/>
</dbReference>
<accession>A0A1X0QER6</accession>
<evidence type="ECO:0000313" key="4">
    <source>
        <dbReference type="Proteomes" id="UP000192501"/>
    </source>
</evidence>
<proteinExistence type="predicted"/>
<evidence type="ECO:0000313" key="3">
    <source>
        <dbReference type="Proteomes" id="UP000192356"/>
    </source>
</evidence>
<comment type="caution">
    <text evidence="2">The sequence shown here is derived from an EMBL/GenBank/DDBJ whole genome shotgun (WGS) entry which is preliminary data.</text>
</comment>
<reference evidence="3 4" key="1">
    <citation type="journal article" date="2017" name="Environ. Microbiol.">
        <title>Decay of the glycolytic pathway and adaptation to intranuclear parasitism within Enterocytozoonidae microsporidia.</title>
        <authorList>
            <person name="Wiredu Boakye D."/>
            <person name="Jaroenlak P."/>
            <person name="Prachumwat A."/>
            <person name="Williams T.A."/>
            <person name="Bateman K.S."/>
            <person name="Itsathitphaisarn O."/>
            <person name="Sritunyalucksana K."/>
            <person name="Paszkiewicz K.H."/>
            <person name="Moore K.A."/>
            <person name="Stentiford G.D."/>
            <person name="Williams B.A."/>
        </authorList>
    </citation>
    <scope>NUCLEOTIDE SEQUENCE [LARGE SCALE GENOMIC DNA]</scope>
    <source>
        <strain evidence="2">Canceri</strain>
        <strain evidence="4">canceri</strain>
        <strain evidence="1 3">GB1</strain>
    </source>
</reference>
<name>A0A1X0QER6_9MICR</name>
<dbReference type="VEuPathDB" id="MicrosporidiaDB:A0H76_27"/>